<feature type="signal peptide" evidence="1">
    <location>
        <begin position="1"/>
        <end position="20"/>
    </location>
</feature>
<proteinExistence type="predicted"/>
<name>A0A1A7R851_9GAMM</name>
<evidence type="ECO:0000313" key="3">
    <source>
        <dbReference type="Proteomes" id="UP000185753"/>
    </source>
</evidence>
<evidence type="ECO:0000256" key="1">
    <source>
        <dbReference type="SAM" id="SignalP"/>
    </source>
</evidence>
<feature type="chain" id="PRO_5008360656" evidence="1">
    <location>
        <begin position="21"/>
        <end position="145"/>
    </location>
</feature>
<sequence length="145" mass="16104">MFKKKLLATSLLLTITLTNAGVYQDKLSECLSKSTTAEESQNLTAWIYLAFSAHPEIAKYNKATPDEVAKIDKNMAKLFQDLLTTRCKTEIKAVTENEGTNALANAFELLGKTAAESLMQNPAVNTRISAFTQYFDEEAIRNSMK</sequence>
<dbReference type="OrthoDB" id="5508986at2"/>
<organism evidence="2 3">
    <name type="scientific">Acinetobacter gandensis</name>
    <dbReference type="NCBI Taxonomy" id="1443941"/>
    <lineage>
        <taxon>Bacteria</taxon>
        <taxon>Pseudomonadati</taxon>
        <taxon>Pseudomonadota</taxon>
        <taxon>Gammaproteobacteria</taxon>
        <taxon>Moraxellales</taxon>
        <taxon>Moraxellaceae</taxon>
        <taxon>Acinetobacter</taxon>
    </lineage>
</organism>
<dbReference type="Proteomes" id="UP000185753">
    <property type="component" value="Unassembled WGS sequence"/>
</dbReference>
<keyword evidence="1" id="KW-0732">Signal</keyword>
<comment type="caution">
    <text evidence="2">The sequence shown here is derived from an EMBL/GenBank/DDBJ whole genome shotgun (WGS) entry which is preliminary data.</text>
</comment>
<dbReference type="RefSeq" id="WP_067766331.1">
    <property type="nucleotide sequence ID" value="NZ_CP183909.1"/>
</dbReference>
<dbReference type="EMBL" id="LZDS01000028">
    <property type="protein sequence ID" value="OBX27649.1"/>
    <property type="molecule type" value="Genomic_DNA"/>
</dbReference>
<gene>
    <name evidence="2" type="ORF">A9J31_08140</name>
</gene>
<protein>
    <submittedName>
        <fullName evidence="2">Uncharacterized protein</fullName>
    </submittedName>
</protein>
<keyword evidence="3" id="KW-1185">Reference proteome</keyword>
<dbReference type="AlphaFoldDB" id="A0A1A7R851"/>
<evidence type="ECO:0000313" key="2">
    <source>
        <dbReference type="EMBL" id="OBX27649.1"/>
    </source>
</evidence>
<accession>A0A1A7R851</accession>
<reference evidence="3" key="1">
    <citation type="submission" date="2016-06" db="EMBL/GenBank/DDBJ databases">
        <authorList>
            <person name="Radolfova-Krizova L."/>
            <person name="Nemec A."/>
        </authorList>
    </citation>
    <scope>NUCLEOTIDE SEQUENCE [LARGE SCALE GENOMIC DNA]</scope>
    <source>
        <strain evidence="3">ANC 4275</strain>
    </source>
</reference>